<keyword evidence="5" id="KW-0326">Glycosidase</keyword>
<feature type="domain" description="Glycoside hydrolase family 9" evidence="8">
    <location>
        <begin position="330"/>
        <end position="879"/>
    </location>
</feature>
<dbReference type="SUPFAM" id="SSF81296">
    <property type="entry name" value="E set domains"/>
    <property type="match status" value="1"/>
</dbReference>
<keyword evidence="3" id="KW-0136">Cellulose degradation</keyword>
<dbReference type="InterPro" id="IPR003305">
    <property type="entry name" value="CenC_carb-bd"/>
</dbReference>
<dbReference type="SUPFAM" id="SSF48208">
    <property type="entry name" value="Six-hairpin glycosidases"/>
    <property type="match status" value="1"/>
</dbReference>
<evidence type="ECO:0000313" key="11">
    <source>
        <dbReference type="EMBL" id="SEH69557.1"/>
    </source>
</evidence>
<evidence type="ECO:0000256" key="6">
    <source>
        <dbReference type="ARBA" id="ARBA00023326"/>
    </source>
</evidence>
<dbReference type="InterPro" id="IPR008928">
    <property type="entry name" value="6-hairpin_glycosidase_sf"/>
</dbReference>
<dbReference type="InterPro" id="IPR001701">
    <property type="entry name" value="Glyco_hydro_9"/>
</dbReference>
<feature type="domain" description="Cellulase Ig-like" evidence="10">
    <location>
        <begin position="232"/>
        <end position="313"/>
    </location>
</feature>
<dbReference type="SUPFAM" id="SSF63446">
    <property type="entry name" value="Type I dockerin domain"/>
    <property type="match status" value="1"/>
</dbReference>
<evidence type="ECO:0000259" key="10">
    <source>
        <dbReference type="Pfam" id="PF02927"/>
    </source>
</evidence>
<keyword evidence="6" id="KW-0624">Polysaccharide degradation</keyword>
<dbReference type="CDD" id="cd02850">
    <property type="entry name" value="E_set_Cellulase_N"/>
    <property type="match status" value="1"/>
</dbReference>
<feature type="signal peptide" evidence="7">
    <location>
        <begin position="1"/>
        <end position="24"/>
    </location>
</feature>
<protein>
    <submittedName>
        <fullName evidence="11">Carbohydrate binding domain-containing protein</fullName>
    </submittedName>
</protein>
<keyword evidence="2" id="KW-0378">Hydrolase</keyword>
<dbReference type="SUPFAM" id="SSF49785">
    <property type="entry name" value="Galactose-binding domain-like"/>
    <property type="match status" value="1"/>
</dbReference>
<dbReference type="PROSITE" id="PS00018">
    <property type="entry name" value="EF_HAND_1"/>
    <property type="match status" value="1"/>
</dbReference>
<dbReference type="Gene3D" id="2.60.120.260">
    <property type="entry name" value="Galactose-binding domain-like"/>
    <property type="match status" value="1"/>
</dbReference>
<evidence type="ECO:0000256" key="4">
    <source>
        <dbReference type="ARBA" id="ARBA00023277"/>
    </source>
</evidence>
<dbReference type="GO" id="GO:0008810">
    <property type="term" value="F:cellulase activity"/>
    <property type="evidence" value="ECO:0007669"/>
    <property type="project" value="InterPro"/>
</dbReference>
<dbReference type="InterPro" id="IPR012341">
    <property type="entry name" value="6hp_glycosidase-like_sf"/>
</dbReference>
<gene>
    <name evidence="11" type="ORF">SAMN02910265_02188</name>
</gene>
<dbReference type="InterPro" id="IPR008979">
    <property type="entry name" value="Galactose-bd-like_sf"/>
</dbReference>
<dbReference type="Gene3D" id="1.50.10.10">
    <property type="match status" value="1"/>
</dbReference>
<dbReference type="InterPro" id="IPR013783">
    <property type="entry name" value="Ig-like_fold"/>
</dbReference>
<dbReference type="EMBL" id="FNWV01000007">
    <property type="protein sequence ID" value="SEH69557.1"/>
    <property type="molecule type" value="Genomic_DNA"/>
</dbReference>
<dbReference type="Gene3D" id="1.10.1330.10">
    <property type="entry name" value="Dockerin domain"/>
    <property type="match status" value="1"/>
</dbReference>
<dbReference type="GO" id="GO:0030245">
    <property type="term" value="P:cellulose catabolic process"/>
    <property type="evidence" value="ECO:0007669"/>
    <property type="project" value="UniProtKB-KW"/>
</dbReference>
<name>A0A1H6KDH8_RUMFL</name>
<evidence type="ECO:0000256" key="5">
    <source>
        <dbReference type="ARBA" id="ARBA00023295"/>
    </source>
</evidence>
<organism evidence="11 12">
    <name type="scientific">Ruminococcus flavefaciens</name>
    <dbReference type="NCBI Taxonomy" id="1265"/>
    <lineage>
        <taxon>Bacteria</taxon>
        <taxon>Bacillati</taxon>
        <taxon>Bacillota</taxon>
        <taxon>Clostridia</taxon>
        <taxon>Eubacteriales</taxon>
        <taxon>Oscillospiraceae</taxon>
        <taxon>Ruminococcus</taxon>
    </lineage>
</organism>
<evidence type="ECO:0000259" key="9">
    <source>
        <dbReference type="Pfam" id="PF02018"/>
    </source>
</evidence>
<dbReference type="Pfam" id="PF02927">
    <property type="entry name" value="CelD_N"/>
    <property type="match status" value="1"/>
</dbReference>
<evidence type="ECO:0000256" key="3">
    <source>
        <dbReference type="ARBA" id="ARBA00023001"/>
    </source>
</evidence>
<evidence type="ECO:0000256" key="7">
    <source>
        <dbReference type="SAM" id="SignalP"/>
    </source>
</evidence>
<evidence type="ECO:0000259" key="8">
    <source>
        <dbReference type="Pfam" id="PF00759"/>
    </source>
</evidence>
<dbReference type="InterPro" id="IPR014756">
    <property type="entry name" value="Ig_E-set"/>
</dbReference>
<proteinExistence type="inferred from homology"/>
<dbReference type="CDD" id="cd14256">
    <property type="entry name" value="Dockerin_I"/>
    <property type="match status" value="1"/>
</dbReference>
<dbReference type="Pfam" id="PF02018">
    <property type="entry name" value="CBM_4_9"/>
    <property type="match status" value="1"/>
</dbReference>
<evidence type="ECO:0000256" key="2">
    <source>
        <dbReference type="ARBA" id="ARBA00022801"/>
    </source>
</evidence>
<comment type="similarity">
    <text evidence="1">Belongs to the glycosyl hydrolase 9 (cellulase E) family.</text>
</comment>
<keyword evidence="7" id="KW-0732">Signal</keyword>
<dbReference type="PANTHER" id="PTHR22298">
    <property type="entry name" value="ENDO-1,4-BETA-GLUCANASE"/>
    <property type="match status" value="1"/>
</dbReference>
<accession>A0A1H6KDH8</accession>
<dbReference type="InterPro" id="IPR004197">
    <property type="entry name" value="Cellulase_Ig-like"/>
</dbReference>
<evidence type="ECO:0000256" key="1">
    <source>
        <dbReference type="ARBA" id="ARBA00007072"/>
    </source>
</evidence>
<dbReference type="RefSeq" id="WP_074717301.1">
    <property type="nucleotide sequence ID" value="NZ_FNWV01000007.1"/>
</dbReference>
<dbReference type="InterPro" id="IPR018247">
    <property type="entry name" value="EF_Hand_1_Ca_BS"/>
</dbReference>
<evidence type="ECO:0000313" key="12">
    <source>
        <dbReference type="Proteomes" id="UP000183190"/>
    </source>
</evidence>
<dbReference type="Pfam" id="PF00759">
    <property type="entry name" value="Glyco_hydro_9"/>
    <property type="match status" value="1"/>
</dbReference>
<dbReference type="AlphaFoldDB" id="A0A1H6KDH8"/>
<keyword evidence="4" id="KW-0119">Carbohydrate metabolism</keyword>
<dbReference type="Proteomes" id="UP000183190">
    <property type="component" value="Unassembled WGS sequence"/>
</dbReference>
<reference evidence="11 12" key="1">
    <citation type="submission" date="2016-10" db="EMBL/GenBank/DDBJ databases">
        <authorList>
            <person name="de Groot N.N."/>
        </authorList>
    </citation>
    <scope>NUCLEOTIDE SEQUENCE [LARGE SCALE GENOMIC DNA]</scope>
    <source>
        <strain evidence="11 12">YAD2003</strain>
    </source>
</reference>
<dbReference type="Gene3D" id="2.60.40.10">
    <property type="entry name" value="Immunoglobulins"/>
    <property type="match status" value="1"/>
</dbReference>
<dbReference type="InterPro" id="IPR036439">
    <property type="entry name" value="Dockerin_dom_sf"/>
</dbReference>
<sequence length="1002" mass="112298">MHKKTQKFISGIMSLAMLASSASAYIAPLPASAVQVLGETSFENKSLPWHICSSNPAKQSFNIEDGAYHIQIRVPEGSEHEKWDLQFRHRGLNFRKGHEYKVSFKVKGNRYGMELCSFIGTLNDLEEYFVLDGEESNMHMGPHMGGQWALRALELTTEWQTIEGIFKPTEDIEGCQWTFQYAKGTKYQGNAKEGDEIWFDDMSIECLTCDEDPGAATCGWTGDSNYGLTIPKNDVRINQLGYYTTADKKATYVTEKDKESIDFKLVDKDGKTVFTGKSEPAGYDEMAGEYCHIVDFSKFDTPGVYTIVMDDEKDGSKHISHEFSIGDDIYKNTLRNALNYYYQKRSGSDVEAKYVTSGDKNKVAHKDFIKTDTAYVQPIWYKEYYGYEYNADINKKVSLDVSGGWYDPENHCKSISSGGNAVWLLQNMYERSKKNGTDGKWADGRTMSIPNEYSISNGTVNCADTPDILDEARYELEFMFRMIVDSEKDSIWGEKYGDFVYDRVRNLWSEPVPYAPLDYIDEKLSPRLICPPTYSATFNMIACAAQAARLWKGIDDDFAQECLDHAKRSWEAIMKYKDDFEYKPGKFSDAAWEKDVHFVPFTSYHDTDSYNSDIEDEAYWAACELFATTGDETYYDYLKDYKRKETSVNIGDCSALDIPLYLPMIESQGIFSAFDRNNKVGCGTLSLYLSDKTKNADKAAIKKNITDTANKYLDLENDTKTNGMGVPYKEIQWLDPYTYPQESYAGYGLGSNSTITNNALIMAYAYDATDDKKYLNGALQAVDYIFGRNALGFSYVTGCGSYHAQNPVDEYWGYELDKDFPKAPDGIMAGGPYTLAADMYVRSLGLAPDKTSPQKSYADSIEAWSVNSPALDWQAGLVWDLSFFEDILGKAPEETTTTTTVTSSVTTTTTTTTTVTTTSVVTVDTPLPMGMKGDANCDGQLDMSDVVLIMQALANPNKYGINGTAETHLTKPGEIYGDMNGDGLTVGDALNIQKILLGLSID</sequence>
<feature type="domain" description="CBM-cenC" evidence="9">
    <location>
        <begin position="39"/>
        <end position="180"/>
    </location>
</feature>
<feature type="chain" id="PRO_5038577412" evidence="7">
    <location>
        <begin position="25"/>
        <end position="1002"/>
    </location>
</feature>